<sequence>MDGSTGDVTAWRRWEGEDISARYWVMFGDGVYYVWMLCGLRMLLCGLDTSSYLERVPRLFVVLAQFSSAQVTMVRC</sequence>
<keyword evidence="1" id="KW-0812">Transmembrane</keyword>
<gene>
    <name evidence="2" type="ORF">BU24DRAFT_418378</name>
</gene>
<keyword evidence="1" id="KW-1133">Transmembrane helix</keyword>
<evidence type="ECO:0000313" key="2">
    <source>
        <dbReference type="EMBL" id="KAF2018823.1"/>
    </source>
</evidence>
<accession>A0A6A5Y0V3</accession>
<name>A0A6A5Y0V3_9PLEO</name>
<evidence type="ECO:0000256" key="1">
    <source>
        <dbReference type="SAM" id="Phobius"/>
    </source>
</evidence>
<dbReference type="GeneID" id="54284362"/>
<keyword evidence="1" id="KW-0472">Membrane</keyword>
<dbReference type="RefSeq" id="XP_033387162.1">
    <property type="nucleotide sequence ID" value="XM_033526965.1"/>
</dbReference>
<proteinExistence type="predicted"/>
<dbReference type="EMBL" id="ML978067">
    <property type="protein sequence ID" value="KAF2018823.1"/>
    <property type="molecule type" value="Genomic_DNA"/>
</dbReference>
<evidence type="ECO:0000313" key="3">
    <source>
        <dbReference type="Proteomes" id="UP000799778"/>
    </source>
</evidence>
<organism evidence="2 3">
    <name type="scientific">Aaosphaeria arxii CBS 175.79</name>
    <dbReference type="NCBI Taxonomy" id="1450172"/>
    <lineage>
        <taxon>Eukaryota</taxon>
        <taxon>Fungi</taxon>
        <taxon>Dikarya</taxon>
        <taxon>Ascomycota</taxon>
        <taxon>Pezizomycotina</taxon>
        <taxon>Dothideomycetes</taxon>
        <taxon>Pleosporomycetidae</taxon>
        <taxon>Pleosporales</taxon>
        <taxon>Pleosporales incertae sedis</taxon>
        <taxon>Aaosphaeria</taxon>
    </lineage>
</organism>
<keyword evidence="3" id="KW-1185">Reference proteome</keyword>
<dbReference type="Proteomes" id="UP000799778">
    <property type="component" value="Unassembled WGS sequence"/>
</dbReference>
<feature type="transmembrane region" description="Helical" evidence="1">
    <location>
        <begin position="32"/>
        <end position="53"/>
    </location>
</feature>
<dbReference type="AlphaFoldDB" id="A0A6A5Y0V3"/>
<reference evidence="2" key="1">
    <citation type="journal article" date="2020" name="Stud. Mycol.">
        <title>101 Dothideomycetes genomes: a test case for predicting lifestyles and emergence of pathogens.</title>
        <authorList>
            <person name="Haridas S."/>
            <person name="Albert R."/>
            <person name="Binder M."/>
            <person name="Bloem J."/>
            <person name="Labutti K."/>
            <person name="Salamov A."/>
            <person name="Andreopoulos B."/>
            <person name="Baker S."/>
            <person name="Barry K."/>
            <person name="Bills G."/>
            <person name="Bluhm B."/>
            <person name="Cannon C."/>
            <person name="Castanera R."/>
            <person name="Culley D."/>
            <person name="Daum C."/>
            <person name="Ezra D."/>
            <person name="Gonzalez J."/>
            <person name="Henrissat B."/>
            <person name="Kuo A."/>
            <person name="Liang C."/>
            <person name="Lipzen A."/>
            <person name="Lutzoni F."/>
            <person name="Magnuson J."/>
            <person name="Mondo S."/>
            <person name="Nolan M."/>
            <person name="Ohm R."/>
            <person name="Pangilinan J."/>
            <person name="Park H.-J."/>
            <person name="Ramirez L."/>
            <person name="Alfaro M."/>
            <person name="Sun H."/>
            <person name="Tritt A."/>
            <person name="Yoshinaga Y."/>
            <person name="Zwiers L.-H."/>
            <person name="Turgeon B."/>
            <person name="Goodwin S."/>
            <person name="Spatafora J."/>
            <person name="Crous P."/>
            <person name="Grigoriev I."/>
        </authorList>
    </citation>
    <scope>NUCLEOTIDE SEQUENCE</scope>
    <source>
        <strain evidence="2">CBS 175.79</strain>
    </source>
</reference>
<protein>
    <submittedName>
        <fullName evidence="2">Uncharacterized protein</fullName>
    </submittedName>
</protein>